<name>A0A1F7YWG4_9BACT</name>
<accession>A0A1F7YWG4</accession>
<evidence type="ECO:0008006" key="3">
    <source>
        <dbReference type="Google" id="ProtNLM"/>
    </source>
</evidence>
<dbReference type="AlphaFoldDB" id="A0A1F7YWG4"/>
<sequence>MAKVREVEYLSIGGGMGSFCWVDTLRIHGVSFKDICVISPNKKPYRQLKLYCDAIGLTKNQRLRSDSGSRPDNFWGFPGYGLSEALDELKNKKFTKAAKLLLQLFFEPFIFGYYSPAAGRVYKALEREAKRIDWEKSLIIGHANNLTKFPDGRFKITYSRDNSIIARVVHLSLGHGKLRKIKSQKSKVKNAYELDNEFLNKIKRKGGTVMVIGRGTAAQKIVERLLDFKKIKVASLHREVESPKDFRGVKQKRFLSWRLQQFNWPRAAFGGGLMHESDSLWSLPSATPDKNWIRKVKNAIKDGRYEITKRPIKANFTIDCSGFGEAARTHEFYSKLIKKYNLPLTPNGSIRTGDAFEIEALCSYKTRVFISGALSGFSGPADSFFGAQFASFKTLENLNVKKMDFIESFEAWCRWLTNKKI</sequence>
<evidence type="ECO:0000313" key="1">
    <source>
        <dbReference type="EMBL" id="OGM31514.1"/>
    </source>
</evidence>
<comment type="caution">
    <text evidence="1">The sequence shown here is derived from an EMBL/GenBank/DDBJ whole genome shotgun (WGS) entry which is preliminary data.</text>
</comment>
<evidence type="ECO:0000313" key="2">
    <source>
        <dbReference type="Proteomes" id="UP000178870"/>
    </source>
</evidence>
<proteinExistence type="predicted"/>
<organism evidence="1 2">
    <name type="scientific">Candidatus Woesebacteria bacterium RIFCSPHIGHO2_01_FULL_44_21</name>
    <dbReference type="NCBI Taxonomy" id="1802503"/>
    <lineage>
        <taxon>Bacteria</taxon>
        <taxon>Candidatus Woeseibacteriota</taxon>
    </lineage>
</organism>
<reference evidence="1 2" key="1">
    <citation type="journal article" date="2016" name="Nat. Commun.">
        <title>Thousands of microbial genomes shed light on interconnected biogeochemical processes in an aquifer system.</title>
        <authorList>
            <person name="Anantharaman K."/>
            <person name="Brown C.T."/>
            <person name="Hug L.A."/>
            <person name="Sharon I."/>
            <person name="Castelle C.J."/>
            <person name="Probst A.J."/>
            <person name="Thomas B.C."/>
            <person name="Singh A."/>
            <person name="Wilkins M.J."/>
            <person name="Karaoz U."/>
            <person name="Brodie E.L."/>
            <person name="Williams K.H."/>
            <person name="Hubbard S.S."/>
            <person name="Banfield J.F."/>
        </authorList>
    </citation>
    <scope>NUCLEOTIDE SEQUENCE [LARGE SCALE GENOMIC DNA]</scope>
</reference>
<gene>
    <name evidence="1" type="ORF">A2803_02140</name>
</gene>
<protein>
    <recommendedName>
        <fullName evidence="3">FAD/NAD(P)-binding domain-containing protein</fullName>
    </recommendedName>
</protein>
<dbReference type="Proteomes" id="UP000178870">
    <property type="component" value="Unassembled WGS sequence"/>
</dbReference>
<dbReference type="EMBL" id="MGGP01000024">
    <property type="protein sequence ID" value="OGM31514.1"/>
    <property type="molecule type" value="Genomic_DNA"/>
</dbReference>